<sequence length="72" mass="7211">MFMRTKPYWTRSGGSRGGGPNAPRVTLEGGMPLGGGVCAGVLGAQRAGGAPFVAPAGGWRRGARSAARLRGA</sequence>
<evidence type="ECO:0000313" key="3">
    <source>
        <dbReference type="Proteomes" id="UP001500124"/>
    </source>
</evidence>
<proteinExistence type="predicted"/>
<keyword evidence="3" id="KW-1185">Reference proteome</keyword>
<dbReference type="EMBL" id="BAABKC010000005">
    <property type="protein sequence ID" value="GAA5042349.1"/>
    <property type="molecule type" value="Genomic_DNA"/>
</dbReference>
<reference evidence="3" key="1">
    <citation type="journal article" date="2019" name="Int. J. Syst. Evol. Microbiol.">
        <title>The Global Catalogue of Microorganisms (GCM) 10K type strain sequencing project: providing services to taxonomists for standard genome sequencing and annotation.</title>
        <authorList>
            <consortium name="The Broad Institute Genomics Platform"/>
            <consortium name="The Broad Institute Genome Sequencing Center for Infectious Disease"/>
            <person name="Wu L."/>
            <person name="Ma J."/>
        </authorList>
    </citation>
    <scope>NUCLEOTIDE SEQUENCE [LARGE SCALE GENOMIC DNA]</scope>
    <source>
        <strain evidence="3">JCM 18410</strain>
    </source>
</reference>
<dbReference type="Proteomes" id="UP001500124">
    <property type="component" value="Unassembled WGS sequence"/>
</dbReference>
<comment type="caution">
    <text evidence="2">The sequence shown here is derived from an EMBL/GenBank/DDBJ whole genome shotgun (WGS) entry which is preliminary data.</text>
</comment>
<feature type="region of interest" description="Disordered" evidence="1">
    <location>
        <begin position="1"/>
        <end position="24"/>
    </location>
</feature>
<organism evidence="2 3">
    <name type="scientific">Streptomyces similanensis</name>
    <dbReference type="NCBI Taxonomy" id="1274988"/>
    <lineage>
        <taxon>Bacteria</taxon>
        <taxon>Bacillati</taxon>
        <taxon>Actinomycetota</taxon>
        <taxon>Actinomycetes</taxon>
        <taxon>Kitasatosporales</taxon>
        <taxon>Streptomycetaceae</taxon>
        <taxon>Streptomyces</taxon>
    </lineage>
</organism>
<protein>
    <submittedName>
        <fullName evidence="2">Uncharacterized protein</fullName>
    </submittedName>
</protein>
<gene>
    <name evidence="2" type="ORF">GCM10023336_03100</name>
</gene>
<name>A0ABP9JSP0_9ACTN</name>
<evidence type="ECO:0000256" key="1">
    <source>
        <dbReference type="SAM" id="MobiDB-lite"/>
    </source>
</evidence>
<evidence type="ECO:0000313" key="2">
    <source>
        <dbReference type="EMBL" id="GAA5042349.1"/>
    </source>
</evidence>
<accession>A0ABP9JSP0</accession>